<reference evidence="1 2" key="1">
    <citation type="journal article" date="2021" name="BMC Genomics">
        <title>Datura genome reveals duplications of psychoactive alkaloid biosynthetic genes and high mutation rate following tissue culture.</title>
        <authorList>
            <person name="Rajewski A."/>
            <person name="Carter-House D."/>
            <person name="Stajich J."/>
            <person name="Litt A."/>
        </authorList>
    </citation>
    <scope>NUCLEOTIDE SEQUENCE [LARGE SCALE GENOMIC DNA]</scope>
    <source>
        <strain evidence="1">AR-01</strain>
    </source>
</reference>
<name>A0ABS8SV38_DATST</name>
<gene>
    <name evidence="1" type="ORF">HAX54_049594</name>
</gene>
<accession>A0ABS8SV38</accession>
<evidence type="ECO:0000313" key="2">
    <source>
        <dbReference type="Proteomes" id="UP000823775"/>
    </source>
</evidence>
<sequence>MKMILLKWVKVPHWLGNGLMICLYGLGQSSPLELAFGVELGPGVIYLHGIRARIELSFSSSCWRSQIGNQGEDFFKLVGKSYKEKNLLEHLKYKTVPRNVKKSLCLVWFVHNVLYATNVGKNITSDWIKLSVESFKVSVEYLLRKLKPNMKTINLYGFPWAFMTWAFEVIPHLRHQVKDFQEEVSSLWILRWMAAKNNKAIVHPWIVPTKEELEMKFQGKFEPLKSCLDQKIDKLKGDLIGVTAIRRDLAGVEKDDASSKAINEVVASYAAGDATRTDNDHHSCGGGYTPLDAGGAGDTSGVGNVGGANGRYTSAAEEVRRQEDTPYMLGRSLVVGTSKVPSFACECLKYNKNMNMLLSKIEALTEAQGVTEVAINKLISKRGIYPSSRISEPFTPIVVKRRINQISMALASAKKKVAGTPKMTADQPMERLPINLYKYANDKKKKKIQQMIKLKRSTKILYIMHKFNYQDFECITNMDKWWEDRVSGPTQEVSHGLGQKEYSL</sequence>
<dbReference type="EMBL" id="JACEIK010000844">
    <property type="protein sequence ID" value="MCD7462899.1"/>
    <property type="molecule type" value="Genomic_DNA"/>
</dbReference>
<keyword evidence="2" id="KW-1185">Reference proteome</keyword>
<evidence type="ECO:0000313" key="1">
    <source>
        <dbReference type="EMBL" id="MCD7462899.1"/>
    </source>
</evidence>
<dbReference type="PANTHER" id="PTHR48449:SF1">
    <property type="entry name" value="DUF1985 DOMAIN-CONTAINING PROTEIN"/>
    <property type="match status" value="1"/>
</dbReference>
<organism evidence="1 2">
    <name type="scientific">Datura stramonium</name>
    <name type="common">Jimsonweed</name>
    <name type="synonym">Common thornapple</name>
    <dbReference type="NCBI Taxonomy" id="4076"/>
    <lineage>
        <taxon>Eukaryota</taxon>
        <taxon>Viridiplantae</taxon>
        <taxon>Streptophyta</taxon>
        <taxon>Embryophyta</taxon>
        <taxon>Tracheophyta</taxon>
        <taxon>Spermatophyta</taxon>
        <taxon>Magnoliopsida</taxon>
        <taxon>eudicotyledons</taxon>
        <taxon>Gunneridae</taxon>
        <taxon>Pentapetalae</taxon>
        <taxon>asterids</taxon>
        <taxon>lamiids</taxon>
        <taxon>Solanales</taxon>
        <taxon>Solanaceae</taxon>
        <taxon>Solanoideae</taxon>
        <taxon>Datureae</taxon>
        <taxon>Datura</taxon>
    </lineage>
</organism>
<dbReference type="Proteomes" id="UP000823775">
    <property type="component" value="Unassembled WGS sequence"/>
</dbReference>
<evidence type="ECO:0008006" key="3">
    <source>
        <dbReference type="Google" id="ProtNLM"/>
    </source>
</evidence>
<comment type="caution">
    <text evidence="1">The sequence shown here is derived from an EMBL/GenBank/DDBJ whole genome shotgun (WGS) entry which is preliminary data.</text>
</comment>
<proteinExistence type="predicted"/>
<dbReference type="PANTHER" id="PTHR48449">
    <property type="entry name" value="DUF1985 DOMAIN-CONTAINING PROTEIN"/>
    <property type="match status" value="1"/>
</dbReference>
<protein>
    <recommendedName>
        <fullName evidence="3">DUF1985 domain-containing protein</fullName>
    </recommendedName>
</protein>